<evidence type="ECO:0000313" key="8">
    <source>
        <dbReference type="Proteomes" id="UP000254927"/>
    </source>
</evidence>
<dbReference type="GO" id="GO:0016020">
    <property type="term" value="C:membrane"/>
    <property type="evidence" value="ECO:0007669"/>
    <property type="project" value="UniProtKB-SubCell"/>
</dbReference>
<sequence>MAPLPYPAMKAHNRELLGSAWMIAAALFFTLMNLCIKAAHQKFGMGSGELVFWRMLFAAVVLGGLAKLQGKTFSTPNLPRHLNRSVVGTVAMMCNFYAVMHLSLATGVTLSYTSSIFLAVLSFIVLRERISLYMQGVLLLGFAGVVLLLHPSVGGGQIFAASVGLCGGLLSGWAYLQVRELSLAGEPAWRVVFYLSLVGMIMGAVLATFTGWHRPSLQSLPYLLGIGASAMLAQLTMTHAYAVGRKFTVAALAYLTVVFSTLSGIILFNEQIGWQEWLGIGIIIAGGILSGLKK</sequence>
<organism evidence="7 8">
    <name type="scientific">Neisseria elongata</name>
    <dbReference type="NCBI Taxonomy" id="495"/>
    <lineage>
        <taxon>Bacteria</taxon>
        <taxon>Pseudomonadati</taxon>
        <taxon>Pseudomonadota</taxon>
        <taxon>Betaproteobacteria</taxon>
        <taxon>Neisseriales</taxon>
        <taxon>Neisseriaceae</taxon>
        <taxon>Neisseria</taxon>
    </lineage>
</organism>
<dbReference type="AlphaFoldDB" id="A0A378TXD5"/>
<feature type="transmembrane region" description="Helical" evidence="5">
    <location>
        <begin position="156"/>
        <end position="176"/>
    </location>
</feature>
<dbReference type="Gene3D" id="1.10.3730.20">
    <property type="match status" value="1"/>
</dbReference>
<dbReference type="PANTHER" id="PTHR22911:SF6">
    <property type="entry name" value="SOLUTE CARRIER FAMILY 35 MEMBER G1"/>
    <property type="match status" value="1"/>
</dbReference>
<feature type="transmembrane region" description="Helical" evidence="5">
    <location>
        <begin position="188"/>
        <end position="210"/>
    </location>
</feature>
<feature type="domain" description="EamA" evidence="6">
    <location>
        <begin position="17"/>
        <end position="149"/>
    </location>
</feature>
<feature type="transmembrane region" description="Helical" evidence="5">
    <location>
        <begin position="51"/>
        <end position="70"/>
    </location>
</feature>
<accession>A0A378TXD5</accession>
<gene>
    <name evidence="7" type="ORF">NCTC10660_01040</name>
</gene>
<feature type="transmembrane region" description="Helical" evidence="5">
    <location>
        <begin position="274"/>
        <end position="292"/>
    </location>
</feature>
<proteinExistence type="predicted"/>
<protein>
    <submittedName>
        <fullName evidence="7">Predicted permease, DMT superfamily</fullName>
    </submittedName>
</protein>
<feature type="transmembrane region" description="Helical" evidence="5">
    <location>
        <begin position="102"/>
        <end position="125"/>
    </location>
</feature>
<dbReference type="EMBL" id="UGQW01000002">
    <property type="protein sequence ID" value="STZ67556.1"/>
    <property type="molecule type" value="Genomic_DNA"/>
</dbReference>
<dbReference type="PANTHER" id="PTHR22911">
    <property type="entry name" value="ACYL-MALONYL CONDENSING ENZYME-RELATED"/>
    <property type="match status" value="1"/>
</dbReference>
<evidence type="ECO:0000256" key="4">
    <source>
        <dbReference type="ARBA" id="ARBA00023136"/>
    </source>
</evidence>
<feature type="domain" description="EamA" evidence="6">
    <location>
        <begin position="161"/>
        <end position="289"/>
    </location>
</feature>
<reference evidence="7 8" key="1">
    <citation type="submission" date="2018-06" db="EMBL/GenBank/DDBJ databases">
        <authorList>
            <consortium name="Pathogen Informatics"/>
            <person name="Doyle S."/>
        </authorList>
    </citation>
    <scope>NUCLEOTIDE SEQUENCE [LARGE SCALE GENOMIC DNA]</scope>
    <source>
        <strain evidence="7 8">NCTC10660</strain>
    </source>
</reference>
<dbReference type="InterPro" id="IPR000620">
    <property type="entry name" value="EamA_dom"/>
</dbReference>
<dbReference type="RefSeq" id="WP_370446631.1">
    <property type="nucleotide sequence ID" value="NZ_CP031252.1"/>
</dbReference>
<keyword evidence="4 5" id="KW-0472">Membrane</keyword>
<name>A0A378TXD5_NEIEL</name>
<dbReference type="Proteomes" id="UP000254927">
    <property type="component" value="Unassembled WGS sequence"/>
</dbReference>
<keyword evidence="2 5" id="KW-0812">Transmembrane</keyword>
<evidence type="ECO:0000256" key="5">
    <source>
        <dbReference type="SAM" id="Phobius"/>
    </source>
</evidence>
<evidence type="ECO:0000313" key="7">
    <source>
        <dbReference type="EMBL" id="STZ67556.1"/>
    </source>
</evidence>
<feature type="transmembrane region" description="Helical" evidence="5">
    <location>
        <begin position="20"/>
        <end position="39"/>
    </location>
</feature>
<evidence type="ECO:0000256" key="3">
    <source>
        <dbReference type="ARBA" id="ARBA00022989"/>
    </source>
</evidence>
<evidence type="ECO:0000259" key="6">
    <source>
        <dbReference type="Pfam" id="PF00892"/>
    </source>
</evidence>
<keyword evidence="3 5" id="KW-1133">Transmembrane helix</keyword>
<dbReference type="InterPro" id="IPR037185">
    <property type="entry name" value="EmrE-like"/>
</dbReference>
<evidence type="ECO:0000256" key="1">
    <source>
        <dbReference type="ARBA" id="ARBA00004141"/>
    </source>
</evidence>
<dbReference type="GeneID" id="93352026"/>
<comment type="subcellular location">
    <subcellularLocation>
        <location evidence="1">Membrane</location>
        <topology evidence="1">Multi-pass membrane protein</topology>
    </subcellularLocation>
</comment>
<dbReference type="SUPFAM" id="SSF103481">
    <property type="entry name" value="Multidrug resistance efflux transporter EmrE"/>
    <property type="match status" value="2"/>
</dbReference>
<evidence type="ECO:0000256" key="2">
    <source>
        <dbReference type="ARBA" id="ARBA00022692"/>
    </source>
</evidence>
<feature type="transmembrane region" description="Helical" evidence="5">
    <location>
        <begin position="132"/>
        <end position="150"/>
    </location>
</feature>
<feature type="transmembrane region" description="Helical" evidence="5">
    <location>
        <begin position="222"/>
        <end position="242"/>
    </location>
</feature>
<dbReference type="Pfam" id="PF00892">
    <property type="entry name" value="EamA"/>
    <property type="match status" value="2"/>
</dbReference>
<feature type="transmembrane region" description="Helical" evidence="5">
    <location>
        <begin position="249"/>
        <end position="268"/>
    </location>
</feature>